<organism evidence="2 3">
    <name type="scientific">Methylobacterium indicum</name>
    <dbReference type="NCBI Taxonomy" id="1775910"/>
    <lineage>
        <taxon>Bacteria</taxon>
        <taxon>Pseudomonadati</taxon>
        <taxon>Pseudomonadota</taxon>
        <taxon>Alphaproteobacteria</taxon>
        <taxon>Hyphomicrobiales</taxon>
        <taxon>Methylobacteriaceae</taxon>
        <taxon>Methylobacterium</taxon>
    </lineage>
</organism>
<accession>A0A8H8WS76</accession>
<feature type="compositionally biased region" description="Basic and acidic residues" evidence="1">
    <location>
        <begin position="15"/>
        <end position="24"/>
    </location>
</feature>
<gene>
    <name evidence="2" type="ORF">mvi_17990</name>
</gene>
<protein>
    <submittedName>
        <fullName evidence="2">Uncharacterized protein</fullName>
    </submittedName>
</protein>
<feature type="region of interest" description="Disordered" evidence="1">
    <location>
        <begin position="1"/>
        <end position="41"/>
    </location>
</feature>
<name>A0A8H8WS76_9HYPH</name>
<evidence type="ECO:0000256" key="1">
    <source>
        <dbReference type="SAM" id="MobiDB-lite"/>
    </source>
</evidence>
<reference evidence="2" key="1">
    <citation type="submission" date="2020-11" db="EMBL/GenBank/DDBJ databases">
        <title>Complete genome sequence of a novel pathogenic Methylobacterium strain isolated from rice in Vietnam.</title>
        <authorList>
            <person name="Lai K."/>
            <person name="Okazaki S."/>
            <person name="Higashi K."/>
            <person name="Mori H."/>
            <person name="Toyoda A."/>
            <person name="Kurokawa K."/>
        </authorList>
    </citation>
    <scope>NUCLEOTIDE SEQUENCE</scope>
    <source>
        <strain evidence="2">VL1</strain>
    </source>
</reference>
<proteinExistence type="predicted"/>
<dbReference type="KEGG" id="mind:mvi_17990"/>
<dbReference type="EMBL" id="AP024145">
    <property type="protein sequence ID" value="BCM83338.1"/>
    <property type="molecule type" value="Genomic_DNA"/>
</dbReference>
<evidence type="ECO:0000313" key="2">
    <source>
        <dbReference type="EMBL" id="BCM83338.1"/>
    </source>
</evidence>
<dbReference type="Proteomes" id="UP000663508">
    <property type="component" value="Chromosome"/>
</dbReference>
<evidence type="ECO:0000313" key="3">
    <source>
        <dbReference type="Proteomes" id="UP000663508"/>
    </source>
</evidence>
<dbReference type="AlphaFoldDB" id="A0A8H8WS76"/>
<sequence>MRQLLQVEGQGVAGDAHRVGEGTGRHSVRPGGDQGPHHPQAMLLTEGREGREGLSFVHRSANTSIFVEM</sequence>